<accession>A0A5J6FIX0</accession>
<dbReference type="SUPFAM" id="SSF109854">
    <property type="entry name" value="DinB/YfiT-like putative metalloenzymes"/>
    <property type="match status" value="1"/>
</dbReference>
<dbReference type="GO" id="GO:0016853">
    <property type="term" value="F:isomerase activity"/>
    <property type="evidence" value="ECO:0007669"/>
    <property type="project" value="UniProtKB-KW"/>
</dbReference>
<dbReference type="InterPro" id="IPR034660">
    <property type="entry name" value="DinB/YfiT-like"/>
</dbReference>
<protein>
    <submittedName>
        <fullName evidence="3">Maleylpyruvate isomerase family mycothiol-dependent enzyme</fullName>
    </submittedName>
</protein>
<name>A0A5J6FIX0_9ACTN</name>
<sequence>MDCASYLRHLGREHAAFRACLDGDLSAAVEHCGDWTLYDLANHLGGQNHWAAAAVTERRGDHTVPAAPRERTALVGWFEDSCAALTRALDTDPLTEAWTFHPPHTAGFWQRRRCLEALVHRWDAENALGTPSPMDAGLAAEGVAEVLDTMVPRQRSRGRAQPPASALRLDATDTAHTWTYGPGVPVARVSATAEDLLLLLWGRARDDDRAYVWEGDRRAGRLVLEGPLTA</sequence>
<dbReference type="NCBIfam" id="TIGR03083">
    <property type="entry name" value="maleylpyruvate isomerase family mycothiol-dependent enzyme"/>
    <property type="match status" value="1"/>
</dbReference>
<gene>
    <name evidence="3" type="ORF">CP967_31670</name>
</gene>
<dbReference type="PANTHER" id="PTHR40758:SF1">
    <property type="entry name" value="CONSERVED PROTEIN"/>
    <property type="match status" value="1"/>
</dbReference>
<dbReference type="OrthoDB" id="3671213at2"/>
<organism evidence="3 4">
    <name type="scientific">Streptomyces nitrosporeus</name>
    <dbReference type="NCBI Taxonomy" id="28894"/>
    <lineage>
        <taxon>Bacteria</taxon>
        <taxon>Bacillati</taxon>
        <taxon>Actinomycetota</taxon>
        <taxon>Actinomycetes</taxon>
        <taxon>Kitasatosporales</taxon>
        <taxon>Streptomycetaceae</taxon>
        <taxon>Streptomyces</taxon>
    </lineage>
</organism>
<dbReference type="PANTHER" id="PTHR40758">
    <property type="entry name" value="CONSERVED PROTEIN"/>
    <property type="match status" value="1"/>
</dbReference>
<dbReference type="Pfam" id="PF07398">
    <property type="entry name" value="MDMPI_C"/>
    <property type="match status" value="1"/>
</dbReference>
<dbReference type="InterPro" id="IPR024344">
    <property type="entry name" value="MDMPI_metal-binding"/>
</dbReference>
<dbReference type="GO" id="GO:0046872">
    <property type="term" value="F:metal ion binding"/>
    <property type="evidence" value="ECO:0007669"/>
    <property type="project" value="InterPro"/>
</dbReference>
<dbReference type="KEGG" id="snk:CP967_31670"/>
<dbReference type="RefSeq" id="WP_150491235.1">
    <property type="nucleotide sequence ID" value="NZ_BMUV01000003.1"/>
</dbReference>
<dbReference type="GO" id="GO:0005886">
    <property type="term" value="C:plasma membrane"/>
    <property type="evidence" value="ECO:0007669"/>
    <property type="project" value="TreeGrafter"/>
</dbReference>
<proteinExistence type="predicted"/>
<feature type="domain" description="MDMPI C-terminal" evidence="1">
    <location>
        <begin position="138"/>
        <end position="219"/>
    </location>
</feature>
<evidence type="ECO:0000313" key="4">
    <source>
        <dbReference type="Proteomes" id="UP000326178"/>
    </source>
</evidence>
<evidence type="ECO:0000259" key="2">
    <source>
        <dbReference type="Pfam" id="PF11716"/>
    </source>
</evidence>
<dbReference type="InterPro" id="IPR010872">
    <property type="entry name" value="MDMPI_C-term_domain"/>
</dbReference>
<reference evidence="3 4" key="1">
    <citation type="submission" date="2017-09" db="EMBL/GenBank/DDBJ databases">
        <authorList>
            <person name="Lee N."/>
            <person name="Cho B.-K."/>
        </authorList>
    </citation>
    <scope>NUCLEOTIDE SEQUENCE [LARGE SCALE GENOMIC DNA]</scope>
    <source>
        <strain evidence="3 4">ATCC 12769</strain>
    </source>
</reference>
<evidence type="ECO:0000259" key="1">
    <source>
        <dbReference type="Pfam" id="PF07398"/>
    </source>
</evidence>
<keyword evidence="4" id="KW-1185">Reference proteome</keyword>
<dbReference type="InterPro" id="IPR017517">
    <property type="entry name" value="Maleyloyr_isom"/>
</dbReference>
<dbReference type="AlphaFoldDB" id="A0A5J6FIX0"/>
<keyword evidence="3" id="KW-0413">Isomerase</keyword>
<feature type="domain" description="Mycothiol-dependent maleylpyruvate isomerase metal-binding" evidence="2">
    <location>
        <begin position="7"/>
        <end position="124"/>
    </location>
</feature>
<dbReference type="Pfam" id="PF11716">
    <property type="entry name" value="MDMPI_N"/>
    <property type="match status" value="1"/>
</dbReference>
<evidence type="ECO:0000313" key="3">
    <source>
        <dbReference type="EMBL" id="QEU75921.1"/>
    </source>
</evidence>
<keyword evidence="3" id="KW-0670">Pyruvate</keyword>
<dbReference type="Proteomes" id="UP000326178">
    <property type="component" value="Chromosome"/>
</dbReference>
<dbReference type="EMBL" id="CP023702">
    <property type="protein sequence ID" value="QEU75921.1"/>
    <property type="molecule type" value="Genomic_DNA"/>
</dbReference>